<feature type="non-terminal residue" evidence="2">
    <location>
        <position position="1"/>
    </location>
</feature>
<dbReference type="Gene3D" id="3.90.550.10">
    <property type="entry name" value="Spore Coat Polysaccharide Biosynthesis Protein SpsA, Chain A"/>
    <property type="match status" value="1"/>
</dbReference>
<protein>
    <submittedName>
        <fullName evidence="2">Uncharacterized protein</fullName>
    </submittedName>
</protein>
<evidence type="ECO:0000313" key="2">
    <source>
        <dbReference type="EMBL" id="KAK3262610.1"/>
    </source>
</evidence>
<proteinExistence type="predicted"/>
<keyword evidence="3" id="KW-1185">Reference proteome</keyword>
<feature type="compositionally biased region" description="Basic and acidic residues" evidence="1">
    <location>
        <begin position="160"/>
        <end position="169"/>
    </location>
</feature>
<reference evidence="2 3" key="1">
    <citation type="journal article" date="2015" name="Genome Biol. Evol.">
        <title>Comparative Genomics of a Bacterivorous Green Alga Reveals Evolutionary Causalities and Consequences of Phago-Mixotrophic Mode of Nutrition.</title>
        <authorList>
            <person name="Burns J.A."/>
            <person name="Paasch A."/>
            <person name="Narechania A."/>
            <person name="Kim E."/>
        </authorList>
    </citation>
    <scope>NUCLEOTIDE SEQUENCE [LARGE SCALE GENOMIC DNA]</scope>
    <source>
        <strain evidence="2 3">PLY_AMNH</strain>
    </source>
</reference>
<comment type="caution">
    <text evidence="2">The sequence shown here is derived from an EMBL/GenBank/DDBJ whole genome shotgun (WGS) entry which is preliminary data.</text>
</comment>
<evidence type="ECO:0000256" key="1">
    <source>
        <dbReference type="SAM" id="MobiDB-lite"/>
    </source>
</evidence>
<dbReference type="EMBL" id="LGRX02016071">
    <property type="protein sequence ID" value="KAK3262610.1"/>
    <property type="molecule type" value="Genomic_DNA"/>
</dbReference>
<name>A0AAE0KW44_9CHLO</name>
<organism evidence="2 3">
    <name type="scientific">Cymbomonas tetramitiformis</name>
    <dbReference type="NCBI Taxonomy" id="36881"/>
    <lineage>
        <taxon>Eukaryota</taxon>
        <taxon>Viridiplantae</taxon>
        <taxon>Chlorophyta</taxon>
        <taxon>Pyramimonadophyceae</taxon>
        <taxon>Pyramimonadales</taxon>
        <taxon>Pyramimonadaceae</taxon>
        <taxon>Cymbomonas</taxon>
    </lineage>
</organism>
<gene>
    <name evidence="2" type="ORF">CYMTET_28543</name>
</gene>
<feature type="region of interest" description="Disordered" evidence="1">
    <location>
        <begin position="133"/>
        <end position="169"/>
    </location>
</feature>
<evidence type="ECO:0000313" key="3">
    <source>
        <dbReference type="Proteomes" id="UP001190700"/>
    </source>
</evidence>
<dbReference type="AlphaFoldDB" id="A0AAE0KW44"/>
<sequence length="169" mass="18632">KGANIQPIPTIASQCSNNSLPFMFVIATNLGPTFIRRQALIEIGGFDLSYSRRGEPGIGFDTEVSYRLWRHGWSSGVADCDFMNFQRGVGGRGTKSSKDPAKQKAWHRNLRNNQRKTVTRNGDIASAIGSAVKSVNSKLEQPPPGEHYYLDKYMGQSYSDDGRGRGAMS</sequence>
<accession>A0AAE0KW44</accession>
<dbReference type="Proteomes" id="UP001190700">
    <property type="component" value="Unassembled WGS sequence"/>
</dbReference>
<dbReference type="SUPFAM" id="SSF53448">
    <property type="entry name" value="Nucleotide-diphospho-sugar transferases"/>
    <property type="match status" value="1"/>
</dbReference>
<dbReference type="InterPro" id="IPR029044">
    <property type="entry name" value="Nucleotide-diphossugar_trans"/>
</dbReference>